<dbReference type="HOGENOM" id="CLU_165083_0_0_1"/>
<dbReference type="AlphaFoldDB" id="K3YMI9"/>
<evidence type="ECO:0008006" key="4">
    <source>
        <dbReference type="Google" id="ProtNLM"/>
    </source>
</evidence>
<keyword evidence="3" id="KW-1185">Reference proteome</keyword>
<feature type="region of interest" description="Disordered" evidence="1">
    <location>
        <begin position="20"/>
        <end position="47"/>
    </location>
</feature>
<evidence type="ECO:0000313" key="2">
    <source>
        <dbReference type="EnsemblPlants" id="KQL01734"/>
    </source>
</evidence>
<protein>
    <recommendedName>
        <fullName evidence="4">Zinc finger-XS domain-containing protein</fullName>
    </recommendedName>
</protein>
<accession>K3YMI9</accession>
<organism evidence="2 3">
    <name type="scientific">Setaria italica</name>
    <name type="common">Foxtail millet</name>
    <name type="synonym">Panicum italicum</name>
    <dbReference type="NCBI Taxonomy" id="4555"/>
    <lineage>
        <taxon>Eukaryota</taxon>
        <taxon>Viridiplantae</taxon>
        <taxon>Streptophyta</taxon>
        <taxon>Embryophyta</taxon>
        <taxon>Tracheophyta</taxon>
        <taxon>Spermatophyta</taxon>
        <taxon>Magnoliopsida</taxon>
        <taxon>Liliopsida</taxon>
        <taxon>Poales</taxon>
        <taxon>Poaceae</taxon>
        <taxon>PACMAD clade</taxon>
        <taxon>Panicoideae</taxon>
        <taxon>Panicodae</taxon>
        <taxon>Paniceae</taxon>
        <taxon>Cenchrinae</taxon>
        <taxon>Setaria</taxon>
    </lineage>
</organism>
<dbReference type="Proteomes" id="UP000004995">
    <property type="component" value="Unassembled WGS sequence"/>
</dbReference>
<reference evidence="2" key="2">
    <citation type="submission" date="2018-08" db="UniProtKB">
        <authorList>
            <consortium name="EnsemblPlants"/>
        </authorList>
    </citation>
    <scope>IDENTIFICATION</scope>
    <source>
        <strain evidence="2">Yugu1</strain>
    </source>
</reference>
<evidence type="ECO:0000313" key="3">
    <source>
        <dbReference type="Proteomes" id="UP000004995"/>
    </source>
</evidence>
<reference evidence="3" key="1">
    <citation type="journal article" date="2012" name="Nat. Biotechnol.">
        <title>Reference genome sequence of the model plant Setaria.</title>
        <authorList>
            <person name="Bennetzen J.L."/>
            <person name="Schmutz J."/>
            <person name="Wang H."/>
            <person name="Percifield R."/>
            <person name="Hawkins J."/>
            <person name="Pontaroli A.C."/>
            <person name="Estep M."/>
            <person name="Feng L."/>
            <person name="Vaughn J.N."/>
            <person name="Grimwood J."/>
            <person name="Jenkins J."/>
            <person name="Barry K."/>
            <person name="Lindquist E."/>
            <person name="Hellsten U."/>
            <person name="Deshpande S."/>
            <person name="Wang X."/>
            <person name="Wu X."/>
            <person name="Mitros T."/>
            <person name="Triplett J."/>
            <person name="Yang X."/>
            <person name="Ye C.Y."/>
            <person name="Mauro-Herrera M."/>
            <person name="Wang L."/>
            <person name="Li P."/>
            <person name="Sharma M."/>
            <person name="Sharma R."/>
            <person name="Ronald P.C."/>
            <person name="Panaud O."/>
            <person name="Kellogg E.A."/>
            <person name="Brutnell T.P."/>
            <person name="Doust A.N."/>
            <person name="Tuskan G.A."/>
            <person name="Rokhsar D."/>
            <person name="Devos K.M."/>
        </authorList>
    </citation>
    <scope>NUCLEOTIDE SEQUENCE [LARGE SCALE GENOMIC DNA]</scope>
    <source>
        <strain evidence="3">cv. Yugu1</strain>
    </source>
</reference>
<proteinExistence type="predicted"/>
<sequence length="117" mass="13492">MKKKVQAEEDAKKWDEELAKANSCHHAPTMPPATPSRGDARRGYRTPFPRGDALRVFRRIDNTFACPVCPGTRHQWRILNEVKDHILGMAKSMPLRGENKKKWSCHRVVARNEGWMV</sequence>
<dbReference type="InParanoid" id="K3YMI9"/>
<dbReference type="EMBL" id="AGNK02003825">
    <property type="status" value="NOT_ANNOTATED_CDS"/>
    <property type="molecule type" value="Genomic_DNA"/>
</dbReference>
<name>K3YMI9_SETIT</name>
<evidence type="ECO:0000256" key="1">
    <source>
        <dbReference type="SAM" id="MobiDB-lite"/>
    </source>
</evidence>
<dbReference type="Gramene" id="KQL01734">
    <property type="protein sequence ID" value="KQL01734"/>
    <property type="gene ID" value="SETIT_015469mg"/>
</dbReference>
<dbReference type="OMA" id="RRIDNTF"/>
<dbReference type="EnsemblPlants" id="KQL01734">
    <property type="protein sequence ID" value="KQL01734"/>
    <property type="gene ID" value="SETIT_015469mg"/>
</dbReference>
<dbReference type="FunCoup" id="K3YMI9">
    <property type="interactions" value="133"/>
</dbReference>